<dbReference type="PANTHER" id="PTHR15503">
    <property type="entry name" value="LDOC1 RELATED"/>
    <property type="match status" value="1"/>
</dbReference>
<evidence type="ECO:0000313" key="3">
    <source>
        <dbReference type="EMBL" id="RKF80617.1"/>
    </source>
</evidence>
<evidence type="ECO:0000313" key="4">
    <source>
        <dbReference type="Proteomes" id="UP000285326"/>
    </source>
</evidence>
<sequence length="349" mass="39931">MASIDPMQQMLQMLNSIQARIISNEEQFKAHMETYEQEMIDQRARIETLGPKMDEELQPNQVIENEGSARSIAGELQLYNGERSEWISWQTEALTKLRIDGHLLGGPEQKFGYLYMHLQRNAQKRMQQWYNMCLRTRTNCNPEAFLARAESTFGDPNERRNARTLLNAMKQGPNESFSDYITKFEELLAQAGGEGWPQEVQVNALEESLNREMQSRLVNDTSADSTYQSFRATCLTIDAKLQAMRMRAKVYGNRAGMGGEKRDVGSSVVGNNRRRAPWESTGDRERRRREGLCLRCRGGDHLQGRCRFMSAVNTQEGCFQTNNVQPSRELGNQGQNLIIEQSLSKSENV</sequence>
<dbReference type="Proteomes" id="UP000285326">
    <property type="component" value="Unassembled WGS sequence"/>
</dbReference>
<dbReference type="InterPro" id="IPR005162">
    <property type="entry name" value="Retrotrans_gag_dom"/>
</dbReference>
<dbReference type="Pfam" id="PF03732">
    <property type="entry name" value="Retrotrans_gag"/>
    <property type="match status" value="1"/>
</dbReference>
<proteinExistence type="predicted"/>
<gene>
    <name evidence="3" type="ORF">GcM1_191019</name>
</gene>
<dbReference type="InterPro" id="IPR032567">
    <property type="entry name" value="RTL1-rel"/>
</dbReference>
<dbReference type="AlphaFoldDB" id="A0A420J1C7"/>
<name>A0A420J1C7_9PEZI</name>
<dbReference type="PANTHER" id="PTHR15503:SF22">
    <property type="entry name" value="TRANSPOSON TY3-I GAG POLYPROTEIN"/>
    <property type="match status" value="1"/>
</dbReference>
<evidence type="ECO:0000256" key="1">
    <source>
        <dbReference type="SAM" id="MobiDB-lite"/>
    </source>
</evidence>
<feature type="region of interest" description="Disordered" evidence="1">
    <location>
        <begin position="259"/>
        <end position="284"/>
    </location>
</feature>
<comment type="caution">
    <text evidence="3">The sequence shown here is derived from an EMBL/GenBank/DDBJ whole genome shotgun (WGS) entry which is preliminary data.</text>
</comment>
<feature type="domain" description="Retrotransposon gag" evidence="2">
    <location>
        <begin position="126"/>
        <end position="210"/>
    </location>
</feature>
<protein>
    <recommendedName>
        <fullName evidence="2">Retrotransposon gag domain-containing protein</fullName>
    </recommendedName>
</protein>
<dbReference type="EMBL" id="MCBS01019149">
    <property type="protein sequence ID" value="RKF80617.1"/>
    <property type="molecule type" value="Genomic_DNA"/>
</dbReference>
<evidence type="ECO:0000259" key="2">
    <source>
        <dbReference type="Pfam" id="PF03732"/>
    </source>
</evidence>
<reference evidence="3 4" key="1">
    <citation type="journal article" date="2018" name="BMC Genomics">
        <title>Comparative genome analyses reveal sequence features reflecting distinct modes of host-adaptation between dicot and monocot powdery mildew.</title>
        <authorList>
            <person name="Wu Y."/>
            <person name="Ma X."/>
            <person name="Pan Z."/>
            <person name="Kale S.D."/>
            <person name="Song Y."/>
            <person name="King H."/>
            <person name="Zhang Q."/>
            <person name="Presley C."/>
            <person name="Deng X."/>
            <person name="Wei C.I."/>
            <person name="Xiao S."/>
        </authorList>
    </citation>
    <scope>NUCLEOTIDE SEQUENCE [LARGE SCALE GENOMIC DNA]</scope>
    <source>
        <strain evidence="3">UMSG1</strain>
    </source>
</reference>
<organism evidence="3 4">
    <name type="scientific">Golovinomyces cichoracearum</name>
    <dbReference type="NCBI Taxonomy" id="62708"/>
    <lineage>
        <taxon>Eukaryota</taxon>
        <taxon>Fungi</taxon>
        <taxon>Dikarya</taxon>
        <taxon>Ascomycota</taxon>
        <taxon>Pezizomycotina</taxon>
        <taxon>Leotiomycetes</taxon>
        <taxon>Erysiphales</taxon>
        <taxon>Erysiphaceae</taxon>
        <taxon>Golovinomyces</taxon>
    </lineage>
</organism>
<accession>A0A420J1C7</accession>